<evidence type="ECO:0000256" key="5">
    <source>
        <dbReference type="SAM" id="MobiDB-lite"/>
    </source>
</evidence>
<evidence type="ECO:0000256" key="2">
    <source>
        <dbReference type="ARBA" id="ARBA00023136"/>
    </source>
</evidence>
<feature type="domain" description="OmpA-like" evidence="6">
    <location>
        <begin position="234"/>
        <end position="349"/>
    </location>
</feature>
<dbReference type="InterPro" id="IPR006664">
    <property type="entry name" value="OMP_bac"/>
</dbReference>
<dbReference type="Proteomes" id="UP000647183">
    <property type="component" value="Unassembled WGS sequence"/>
</dbReference>
<reference evidence="7 8" key="1">
    <citation type="submission" date="2020-08" db="EMBL/GenBank/DDBJ databases">
        <title>A Genomic Blueprint of the Chicken Gut Microbiome.</title>
        <authorList>
            <person name="Gilroy R."/>
            <person name="Ravi A."/>
            <person name="Getino M."/>
            <person name="Pursley I."/>
            <person name="Horton D.L."/>
            <person name="Alikhan N.-F."/>
            <person name="Baker D."/>
            <person name="Gharbi K."/>
            <person name="Hall N."/>
            <person name="Watson M."/>
            <person name="Adriaenssens E.M."/>
            <person name="Foster-Nyarko E."/>
            <person name="Jarju S."/>
            <person name="Secka A."/>
            <person name="Antonio M."/>
            <person name="Oren A."/>
            <person name="Chaudhuri R."/>
            <person name="La Ragione R.M."/>
            <person name="Hildebrand F."/>
            <person name="Pallen M.J."/>
        </authorList>
    </citation>
    <scope>NUCLEOTIDE SEQUENCE [LARGE SCALE GENOMIC DNA]</scope>
    <source>
        <strain evidence="7 8">Sa2BVA3</strain>
    </source>
</reference>
<feature type="region of interest" description="Disordered" evidence="5">
    <location>
        <begin position="22"/>
        <end position="62"/>
    </location>
</feature>
<sequence length="349" mass="37486">MRNRNPAVAVALALGLAACGGAPDKEQESAAATAAPPAQQATPDPDAGSAASEAESAPEPGFDIANVPLSEIALGEFPYLRLPAGYVYQGEEASDYERIPFWTGDRMEWVEGRLFGGRIIGDKAQGKTFSLLEYQRNMQAAIRQAGGQSIAQGRIPEEFREAVEDADPELQSRLYSSMGNTFSGPVETFVIRRHDRDIWIQVGGYSNGGNLRVVETTPLEITAGLLEASELKRQIDADGRVAIQVNFAVDKADILSDSQPQIDQVLALLREDPALRLSIDGHTDATGDAAHNQRLSEARAQSVVAALVVQSIGASRLEATGHGQSQPVADNDTDEGRAKNRRVELVRLD</sequence>
<evidence type="ECO:0000256" key="1">
    <source>
        <dbReference type="ARBA" id="ARBA00004442"/>
    </source>
</evidence>
<feature type="region of interest" description="Disordered" evidence="5">
    <location>
        <begin position="318"/>
        <end position="349"/>
    </location>
</feature>
<keyword evidence="8" id="KW-1185">Reference proteome</keyword>
<dbReference type="PRINTS" id="PR01021">
    <property type="entry name" value="OMPADOMAIN"/>
</dbReference>
<dbReference type="RefSeq" id="WP_191728647.1">
    <property type="nucleotide sequence ID" value="NZ_JACSQJ010000002.1"/>
</dbReference>
<feature type="compositionally biased region" description="Basic and acidic residues" evidence="5">
    <location>
        <begin position="334"/>
        <end position="349"/>
    </location>
</feature>
<dbReference type="EMBL" id="JACSQJ010000002">
    <property type="protein sequence ID" value="MBD7987393.1"/>
    <property type="molecule type" value="Genomic_DNA"/>
</dbReference>
<dbReference type="SUPFAM" id="SSF103088">
    <property type="entry name" value="OmpA-like"/>
    <property type="match status" value="1"/>
</dbReference>
<organism evidence="7 8">
    <name type="scientific">Luteimonas colneyensis</name>
    <dbReference type="NCBI Taxonomy" id="2762230"/>
    <lineage>
        <taxon>Bacteria</taxon>
        <taxon>Pseudomonadati</taxon>
        <taxon>Pseudomonadota</taxon>
        <taxon>Gammaproteobacteria</taxon>
        <taxon>Lysobacterales</taxon>
        <taxon>Lysobacteraceae</taxon>
        <taxon>Luteimonas</taxon>
    </lineage>
</organism>
<dbReference type="Gene3D" id="3.30.1330.60">
    <property type="entry name" value="OmpA-like domain"/>
    <property type="match status" value="1"/>
</dbReference>
<name>A0ABR8UH83_9GAMM</name>
<evidence type="ECO:0000313" key="8">
    <source>
        <dbReference type="Proteomes" id="UP000647183"/>
    </source>
</evidence>
<evidence type="ECO:0000256" key="3">
    <source>
        <dbReference type="ARBA" id="ARBA00023237"/>
    </source>
</evidence>
<accession>A0ABR8UH83</accession>
<proteinExistence type="predicted"/>
<dbReference type="PANTHER" id="PTHR30329">
    <property type="entry name" value="STATOR ELEMENT OF FLAGELLAR MOTOR COMPLEX"/>
    <property type="match status" value="1"/>
</dbReference>
<evidence type="ECO:0000313" key="7">
    <source>
        <dbReference type="EMBL" id="MBD7987393.1"/>
    </source>
</evidence>
<dbReference type="PROSITE" id="PS51123">
    <property type="entry name" value="OMPA_2"/>
    <property type="match status" value="1"/>
</dbReference>
<gene>
    <name evidence="7" type="ORF">H9645_05065</name>
</gene>
<dbReference type="InterPro" id="IPR036737">
    <property type="entry name" value="OmpA-like_sf"/>
</dbReference>
<feature type="compositionally biased region" description="Low complexity" evidence="5">
    <location>
        <begin position="30"/>
        <end position="61"/>
    </location>
</feature>
<keyword evidence="2 4" id="KW-0472">Membrane</keyword>
<dbReference type="InterPro" id="IPR050330">
    <property type="entry name" value="Bact_OuterMem_StrucFunc"/>
</dbReference>
<keyword evidence="3" id="KW-0998">Cell outer membrane</keyword>
<dbReference type="CDD" id="cd07185">
    <property type="entry name" value="OmpA_C-like"/>
    <property type="match status" value="1"/>
</dbReference>
<evidence type="ECO:0000256" key="4">
    <source>
        <dbReference type="PROSITE-ProRule" id="PRU00473"/>
    </source>
</evidence>
<dbReference type="InterPro" id="IPR006665">
    <property type="entry name" value="OmpA-like"/>
</dbReference>
<comment type="subcellular location">
    <subcellularLocation>
        <location evidence="1">Cell outer membrane</location>
    </subcellularLocation>
</comment>
<dbReference type="PROSITE" id="PS51257">
    <property type="entry name" value="PROKAR_LIPOPROTEIN"/>
    <property type="match status" value="1"/>
</dbReference>
<evidence type="ECO:0000259" key="6">
    <source>
        <dbReference type="PROSITE" id="PS51123"/>
    </source>
</evidence>
<dbReference type="PANTHER" id="PTHR30329:SF21">
    <property type="entry name" value="LIPOPROTEIN YIAD-RELATED"/>
    <property type="match status" value="1"/>
</dbReference>
<protein>
    <submittedName>
        <fullName evidence="7">OmpA family protein</fullName>
    </submittedName>
</protein>
<dbReference type="Pfam" id="PF00691">
    <property type="entry name" value="OmpA"/>
    <property type="match status" value="1"/>
</dbReference>
<comment type="caution">
    <text evidence="7">The sequence shown here is derived from an EMBL/GenBank/DDBJ whole genome shotgun (WGS) entry which is preliminary data.</text>
</comment>